<comment type="caution">
    <text evidence="2">The sequence shown here is derived from an EMBL/GenBank/DDBJ whole genome shotgun (WGS) entry which is preliminary data.</text>
</comment>
<keyword evidence="3" id="KW-1185">Reference proteome</keyword>
<evidence type="ECO:0000313" key="3">
    <source>
        <dbReference type="Proteomes" id="UP000549009"/>
    </source>
</evidence>
<reference evidence="2 3" key="1">
    <citation type="submission" date="2020-08" db="EMBL/GenBank/DDBJ databases">
        <title>Genomic Encyclopedia of Type Strains, Phase III (KMG-III): the genomes of soil and plant-associated and newly described type strains.</title>
        <authorList>
            <person name="Whitman W."/>
        </authorList>
    </citation>
    <scope>NUCLEOTIDE SEQUENCE [LARGE SCALE GENOMIC DNA]</scope>
    <source>
        <strain evidence="2 3">CECT 3146</strain>
    </source>
</reference>
<dbReference type="EMBL" id="JACHJD010000001">
    <property type="protein sequence ID" value="MBB5101359.1"/>
    <property type="molecule type" value="Genomic_DNA"/>
</dbReference>
<dbReference type="Proteomes" id="UP000549009">
    <property type="component" value="Unassembled WGS sequence"/>
</dbReference>
<accession>A0A7W8AMX4</accession>
<proteinExistence type="predicted"/>
<organism evidence="2 3">
    <name type="scientific">Streptomyces spectabilis</name>
    <dbReference type="NCBI Taxonomy" id="68270"/>
    <lineage>
        <taxon>Bacteria</taxon>
        <taxon>Bacillati</taxon>
        <taxon>Actinomycetota</taxon>
        <taxon>Actinomycetes</taxon>
        <taxon>Kitasatosporales</taxon>
        <taxon>Streptomycetaceae</taxon>
        <taxon>Streptomyces</taxon>
    </lineage>
</organism>
<evidence type="ECO:0000256" key="1">
    <source>
        <dbReference type="SAM" id="MobiDB-lite"/>
    </source>
</evidence>
<protein>
    <submittedName>
        <fullName evidence="2">Uncharacterized protein</fullName>
    </submittedName>
</protein>
<dbReference type="AlphaFoldDB" id="A0A7W8AMX4"/>
<gene>
    <name evidence="2" type="ORF">FHS40_000412</name>
</gene>
<sequence>MDGIGNQREGTGHESDDRLDGNENANQYECERKPSPVGVRGDAVAVPGVASVLVFVPVLMRVSVPHGVSPHVCRRRLTHGSQSQFGDHRKGCIGDRFHCRLGPGRSGAAHLEMPSEIG</sequence>
<evidence type="ECO:0000313" key="2">
    <source>
        <dbReference type="EMBL" id="MBB5101359.1"/>
    </source>
</evidence>
<feature type="compositionally biased region" description="Basic and acidic residues" evidence="1">
    <location>
        <begin position="10"/>
        <end position="21"/>
    </location>
</feature>
<feature type="region of interest" description="Disordered" evidence="1">
    <location>
        <begin position="1"/>
        <end position="39"/>
    </location>
</feature>
<name>A0A7W8AMX4_STRST</name>